<gene>
    <name evidence="1" type="primary">LOC112288261</name>
</gene>
<evidence type="ECO:0000313" key="2">
    <source>
        <dbReference type="Proteomes" id="UP000006727"/>
    </source>
</evidence>
<sequence length="89" mass="10356">MDMQSRLVSFLVVAGERHLLKRMEFRGWLLPLNLWDSPPHVSIIFHSWCDNSRPSCSVQTSDFGISHNPPSLIVSRMVVEFRRDMEESL</sequence>
<dbReference type="Gramene" id="Pp3c11_24020V3.3">
    <property type="protein sequence ID" value="Pp3c11_24020V3.3"/>
    <property type="gene ID" value="Pp3c11_24020"/>
</dbReference>
<dbReference type="AlphaFoldDB" id="A0A7I4AG89"/>
<dbReference type="Proteomes" id="UP000006727">
    <property type="component" value="Chromosome 11"/>
</dbReference>
<dbReference type="EnsemblPlants" id="Pp3c11_24020V3.3">
    <property type="protein sequence ID" value="Pp3c11_24020V3.3"/>
    <property type="gene ID" value="Pp3c11_24020"/>
</dbReference>
<evidence type="ECO:0000313" key="1">
    <source>
        <dbReference type="EnsemblPlants" id="Pp3c11_24020V3.3"/>
    </source>
</evidence>
<reference evidence="1" key="3">
    <citation type="submission" date="2020-12" db="UniProtKB">
        <authorList>
            <consortium name="EnsemblPlants"/>
        </authorList>
    </citation>
    <scope>IDENTIFICATION</scope>
</reference>
<name>A0A7I4AG89_PHYPA</name>
<protein>
    <submittedName>
        <fullName evidence="1">Uncharacterized protein</fullName>
    </submittedName>
</protein>
<proteinExistence type="predicted"/>
<keyword evidence="2" id="KW-1185">Reference proteome</keyword>
<organism evidence="1 2">
    <name type="scientific">Physcomitrium patens</name>
    <name type="common">Spreading-leaved earth moss</name>
    <name type="synonym">Physcomitrella patens</name>
    <dbReference type="NCBI Taxonomy" id="3218"/>
    <lineage>
        <taxon>Eukaryota</taxon>
        <taxon>Viridiplantae</taxon>
        <taxon>Streptophyta</taxon>
        <taxon>Embryophyta</taxon>
        <taxon>Bryophyta</taxon>
        <taxon>Bryophytina</taxon>
        <taxon>Bryopsida</taxon>
        <taxon>Funariidae</taxon>
        <taxon>Funariales</taxon>
        <taxon>Funariaceae</taxon>
        <taxon>Physcomitrium</taxon>
    </lineage>
</organism>
<reference evidence="1 2" key="1">
    <citation type="journal article" date="2008" name="Science">
        <title>The Physcomitrella genome reveals evolutionary insights into the conquest of land by plants.</title>
        <authorList>
            <person name="Rensing S."/>
            <person name="Lang D."/>
            <person name="Zimmer A."/>
            <person name="Terry A."/>
            <person name="Salamov A."/>
            <person name="Shapiro H."/>
            <person name="Nishiyama T."/>
            <person name="Perroud P.-F."/>
            <person name="Lindquist E."/>
            <person name="Kamisugi Y."/>
            <person name="Tanahashi T."/>
            <person name="Sakakibara K."/>
            <person name="Fujita T."/>
            <person name="Oishi K."/>
            <person name="Shin-I T."/>
            <person name="Kuroki Y."/>
            <person name="Toyoda A."/>
            <person name="Suzuki Y."/>
            <person name="Hashimoto A."/>
            <person name="Yamaguchi K."/>
            <person name="Sugano A."/>
            <person name="Kohara Y."/>
            <person name="Fujiyama A."/>
            <person name="Anterola A."/>
            <person name="Aoki S."/>
            <person name="Ashton N."/>
            <person name="Barbazuk W.B."/>
            <person name="Barker E."/>
            <person name="Bennetzen J."/>
            <person name="Bezanilla M."/>
            <person name="Blankenship R."/>
            <person name="Cho S.H."/>
            <person name="Dutcher S."/>
            <person name="Estelle M."/>
            <person name="Fawcett J.A."/>
            <person name="Gundlach H."/>
            <person name="Hanada K."/>
            <person name="Heyl A."/>
            <person name="Hicks K.A."/>
            <person name="Hugh J."/>
            <person name="Lohr M."/>
            <person name="Mayer K."/>
            <person name="Melkozernov A."/>
            <person name="Murata T."/>
            <person name="Nelson D."/>
            <person name="Pils B."/>
            <person name="Prigge M."/>
            <person name="Reiss B."/>
            <person name="Renner T."/>
            <person name="Rombauts S."/>
            <person name="Rushton P."/>
            <person name="Sanderfoot A."/>
            <person name="Schween G."/>
            <person name="Shiu S.-H."/>
            <person name="Stueber K."/>
            <person name="Theodoulou F.L."/>
            <person name="Tu H."/>
            <person name="Van de Peer Y."/>
            <person name="Verrier P.J."/>
            <person name="Waters E."/>
            <person name="Wood A."/>
            <person name="Yang L."/>
            <person name="Cove D."/>
            <person name="Cuming A."/>
            <person name="Hasebe M."/>
            <person name="Lucas S."/>
            <person name="Mishler D.B."/>
            <person name="Reski R."/>
            <person name="Grigoriev I."/>
            <person name="Quatrano R.S."/>
            <person name="Boore J.L."/>
        </authorList>
    </citation>
    <scope>NUCLEOTIDE SEQUENCE [LARGE SCALE GENOMIC DNA]</scope>
    <source>
        <strain evidence="1 2">cv. Gransden 2004</strain>
    </source>
</reference>
<dbReference type="EMBL" id="ABEU02000011">
    <property type="status" value="NOT_ANNOTATED_CDS"/>
    <property type="molecule type" value="Genomic_DNA"/>
</dbReference>
<reference evidence="1 2" key="2">
    <citation type="journal article" date="2018" name="Plant J.">
        <title>The Physcomitrella patens chromosome-scale assembly reveals moss genome structure and evolution.</title>
        <authorList>
            <person name="Lang D."/>
            <person name="Ullrich K.K."/>
            <person name="Murat F."/>
            <person name="Fuchs J."/>
            <person name="Jenkins J."/>
            <person name="Haas F.B."/>
            <person name="Piednoel M."/>
            <person name="Gundlach H."/>
            <person name="Van Bel M."/>
            <person name="Meyberg R."/>
            <person name="Vives C."/>
            <person name="Morata J."/>
            <person name="Symeonidi A."/>
            <person name="Hiss M."/>
            <person name="Muchero W."/>
            <person name="Kamisugi Y."/>
            <person name="Saleh O."/>
            <person name="Blanc G."/>
            <person name="Decker E.L."/>
            <person name="van Gessel N."/>
            <person name="Grimwood J."/>
            <person name="Hayes R.D."/>
            <person name="Graham S.W."/>
            <person name="Gunter L.E."/>
            <person name="McDaniel S.F."/>
            <person name="Hoernstein S.N.W."/>
            <person name="Larsson A."/>
            <person name="Li F.W."/>
            <person name="Perroud P.F."/>
            <person name="Phillips J."/>
            <person name="Ranjan P."/>
            <person name="Rokshar D.S."/>
            <person name="Rothfels C.J."/>
            <person name="Schneider L."/>
            <person name="Shu S."/>
            <person name="Stevenson D.W."/>
            <person name="Thummler F."/>
            <person name="Tillich M."/>
            <person name="Villarreal Aguilar J.C."/>
            <person name="Widiez T."/>
            <person name="Wong G.K."/>
            <person name="Wymore A."/>
            <person name="Zhang Y."/>
            <person name="Zimmer A.D."/>
            <person name="Quatrano R.S."/>
            <person name="Mayer K.F.X."/>
            <person name="Goodstein D."/>
            <person name="Casacuberta J.M."/>
            <person name="Vandepoele K."/>
            <person name="Reski R."/>
            <person name="Cuming A.C."/>
            <person name="Tuskan G.A."/>
            <person name="Maumus F."/>
            <person name="Salse J."/>
            <person name="Schmutz J."/>
            <person name="Rensing S.A."/>
        </authorList>
    </citation>
    <scope>NUCLEOTIDE SEQUENCE [LARGE SCALE GENOMIC DNA]</scope>
    <source>
        <strain evidence="1 2">cv. Gransden 2004</strain>
    </source>
</reference>
<accession>A0A7I4AG89</accession>